<evidence type="ECO:0000313" key="3">
    <source>
        <dbReference type="Proteomes" id="UP000724874"/>
    </source>
</evidence>
<accession>A0A9P5NQB5</accession>
<feature type="region of interest" description="Disordered" evidence="1">
    <location>
        <begin position="23"/>
        <end position="43"/>
    </location>
</feature>
<sequence>GPKITIVSDNSDEEVQAALDLSAEEGESHDFEEISKEESELEHQTEEKVKYTTTRTLTLPLDILFEDNLNLLKTSKLFRETLSSPRATTVWKEARERDGAPDPPSFMSEIGWAVLLYRASCQQVERKMFKWLTFLCCEGYALHVKNPILLWNLG</sequence>
<protein>
    <submittedName>
        <fullName evidence="2">Uncharacterized protein</fullName>
    </submittedName>
</protein>
<keyword evidence="3" id="KW-1185">Reference proteome</keyword>
<evidence type="ECO:0000313" key="2">
    <source>
        <dbReference type="EMBL" id="KAF8901937.1"/>
    </source>
</evidence>
<dbReference type="OrthoDB" id="2322499at2759"/>
<evidence type="ECO:0000256" key="1">
    <source>
        <dbReference type="SAM" id="MobiDB-lite"/>
    </source>
</evidence>
<proteinExistence type="predicted"/>
<dbReference type="Proteomes" id="UP000724874">
    <property type="component" value="Unassembled WGS sequence"/>
</dbReference>
<dbReference type="EMBL" id="JADNYJ010000039">
    <property type="protein sequence ID" value="KAF8901937.1"/>
    <property type="molecule type" value="Genomic_DNA"/>
</dbReference>
<feature type="compositionally biased region" description="Basic and acidic residues" evidence="1">
    <location>
        <begin position="26"/>
        <end position="43"/>
    </location>
</feature>
<gene>
    <name evidence="2" type="ORF">CPB84DRAFT_1777054</name>
</gene>
<reference evidence="2" key="1">
    <citation type="submission" date="2020-11" db="EMBL/GenBank/DDBJ databases">
        <authorList>
            <consortium name="DOE Joint Genome Institute"/>
            <person name="Ahrendt S."/>
            <person name="Riley R."/>
            <person name="Andreopoulos W."/>
            <person name="LaButti K."/>
            <person name="Pangilinan J."/>
            <person name="Ruiz-duenas F.J."/>
            <person name="Barrasa J.M."/>
            <person name="Sanchez-Garcia M."/>
            <person name="Camarero S."/>
            <person name="Miyauchi S."/>
            <person name="Serrano A."/>
            <person name="Linde D."/>
            <person name="Babiker R."/>
            <person name="Drula E."/>
            <person name="Ayuso-Fernandez I."/>
            <person name="Pacheco R."/>
            <person name="Padilla G."/>
            <person name="Ferreira P."/>
            <person name="Barriuso J."/>
            <person name="Kellner H."/>
            <person name="Castanera R."/>
            <person name="Alfaro M."/>
            <person name="Ramirez L."/>
            <person name="Pisabarro A.G."/>
            <person name="Kuo A."/>
            <person name="Tritt A."/>
            <person name="Lipzen A."/>
            <person name="He G."/>
            <person name="Yan M."/>
            <person name="Ng V."/>
            <person name="Cullen D."/>
            <person name="Martin F."/>
            <person name="Rosso M.-N."/>
            <person name="Henrissat B."/>
            <person name="Hibbett D."/>
            <person name="Martinez A.T."/>
            <person name="Grigoriev I.V."/>
        </authorList>
    </citation>
    <scope>NUCLEOTIDE SEQUENCE</scope>
    <source>
        <strain evidence="2">AH 44721</strain>
    </source>
</reference>
<organism evidence="2 3">
    <name type="scientific">Gymnopilus junonius</name>
    <name type="common">Spectacular rustgill mushroom</name>
    <name type="synonym">Gymnopilus spectabilis subsp. junonius</name>
    <dbReference type="NCBI Taxonomy" id="109634"/>
    <lineage>
        <taxon>Eukaryota</taxon>
        <taxon>Fungi</taxon>
        <taxon>Dikarya</taxon>
        <taxon>Basidiomycota</taxon>
        <taxon>Agaricomycotina</taxon>
        <taxon>Agaricomycetes</taxon>
        <taxon>Agaricomycetidae</taxon>
        <taxon>Agaricales</taxon>
        <taxon>Agaricineae</taxon>
        <taxon>Hymenogastraceae</taxon>
        <taxon>Gymnopilus</taxon>
    </lineage>
</organism>
<dbReference type="AlphaFoldDB" id="A0A9P5NQB5"/>
<feature type="non-terminal residue" evidence="2">
    <location>
        <position position="1"/>
    </location>
</feature>
<name>A0A9P5NQB5_GYMJU</name>
<comment type="caution">
    <text evidence="2">The sequence shown here is derived from an EMBL/GenBank/DDBJ whole genome shotgun (WGS) entry which is preliminary data.</text>
</comment>